<sequence length="677" mass="76145">MNPLLPISQQQLEQTEQWLTLRPLTSTTDMLIVLQLWVTAGWLRPLDHAFAAFLAEQSPNTEPSVLLAAALTSYQLSHGHVCLDLALTLQHPELSLSLSYSYQQQPWYPVQLLAQLNLTDWQQAIINSDLTSQGESQTPMVWQEGRLYLWRYWYYEKLLSSHIKQRLNTQLDIPDDLSTRLNELFKDNNESPDWQKIACAIATRTAFSIITGGPGTGKTTTVIRLLALLQTPAVKAGKPLNIQLAAPTGKAAARLTESIGKQVASLTIDDDVRNYIPVTVSTLHRLLGSRPDTRHFIHNKTNPLALDILIIDEASMIDLELFAHLLEALPSHARLILLGDKDQLASVEAGAVLGDLCRNAELGLYNPQTVNWLTAITGEQLNNVHLQLGSNEQNPLAQQTVMLRHSRRFASDSGIGQLAKWVNAGNIKQARQLLTQTLPDLGHLTINQPKDPNFEKFILTGSDVQDGYSHYLTVLKKQRPDANIPVYDPAWKKWANQVLTAFNQFQLLAVLREGQWGINQLNNTIAYILYRYSYISHFEGWYEGRPVLMTHNDYALGLMNGDIGITLAFPIENAPEQTVLKVVFPYNDGTQNLREVLPSRLSSAETVFAMTVHKSQGSEFSHTALILPDHLNPVLSRELLYTAITRARHKFTLIESEQRIFDETIKRLTVRLSGLKF</sequence>
<dbReference type="Pfam" id="PF13245">
    <property type="entry name" value="AAA_19"/>
    <property type="match status" value="1"/>
</dbReference>
<keyword evidence="2 11" id="KW-0547">Nucleotide-binding</keyword>
<keyword evidence="5 11" id="KW-0347">Helicase</keyword>
<comment type="catalytic activity">
    <reaction evidence="11">
        <text>ATP + H2O = ADP + phosphate + H(+)</text>
        <dbReference type="Rhea" id="RHEA:13065"/>
        <dbReference type="ChEBI" id="CHEBI:15377"/>
        <dbReference type="ChEBI" id="CHEBI:15378"/>
        <dbReference type="ChEBI" id="CHEBI:30616"/>
        <dbReference type="ChEBI" id="CHEBI:43474"/>
        <dbReference type="ChEBI" id="CHEBI:456216"/>
        <dbReference type="EC" id="5.6.2.3"/>
    </reaction>
</comment>
<dbReference type="CDD" id="cd18809">
    <property type="entry name" value="SF1_C_RecD"/>
    <property type="match status" value="1"/>
</dbReference>
<dbReference type="InterPro" id="IPR050534">
    <property type="entry name" value="Coronavir_polyprotein_1ab"/>
</dbReference>
<evidence type="ECO:0000256" key="4">
    <source>
        <dbReference type="ARBA" id="ARBA00022801"/>
    </source>
</evidence>
<proteinExistence type="inferred from homology"/>
<keyword evidence="10 11" id="KW-0413">Isomerase</keyword>
<keyword evidence="1 11" id="KW-0540">Nuclease</keyword>
<dbReference type="InterPro" id="IPR027785">
    <property type="entry name" value="UvrD-like_helicase_C"/>
</dbReference>
<protein>
    <recommendedName>
        <fullName evidence="11">RecBCD enzyme subunit RecD</fullName>
        <ecNumber evidence="11">5.6.2.3</ecNumber>
    </recommendedName>
    <alternativeName>
        <fullName evidence="11">DNA 5'-3' helicase subunit RecD</fullName>
    </alternativeName>
    <alternativeName>
        <fullName evidence="11">Exonuclease V subunit RecD</fullName>
        <shortName evidence="11">ExoV subunit RecD</shortName>
    </alternativeName>
    <alternativeName>
        <fullName evidence="11">Helicase/nuclease RecBCD subunit RecD</fullName>
    </alternativeName>
</protein>
<keyword evidence="7 11" id="KW-0067">ATP-binding</keyword>
<keyword evidence="6 11" id="KW-0269">Exonuclease</keyword>
<accession>A0A974NGH3</accession>
<keyword evidence="3 11" id="KW-0227">DNA damage</keyword>
<dbReference type="Pfam" id="PF21185">
    <property type="entry name" value="RecD_N"/>
    <property type="match status" value="1"/>
</dbReference>
<keyword evidence="8 11" id="KW-0238">DNA-binding</keyword>
<evidence type="ECO:0000259" key="12">
    <source>
        <dbReference type="Pfam" id="PF13538"/>
    </source>
</evidence>
<dbReference type="GO" id="GO:0017116">
    <property type="term" value="F:single-stranded DNA helicase activity"/>
    <property type="evidence" value="ECO:0007669"/>
    <property type="project" value="TreeGrafter"/>
</dbReference>
<feature type="domain" description="RecBCD enzyme subunit RecD N-terminal" evidence="13">
    <location>
        <begin position="40"/>
        <end position="148"/>
    </location>
</feature>
<evidence type="ECO:0000256" key="10">
    <source>
        <dbReference type="ARBA" id="ARBA00023235"/>
    </source>
</evidence>
<dbReference type="RefSeq" id="WP_201093822.1">
    <property type="nucleotide sequence ID" value="NZ_CP067393.1"/>
</dbReference>
<gene>
    <name evidence="11 14" type="primary">recD</name>
    <name evidence="14" type="ORF">JHT90_02760</name>
</gene>
<evidence type="ECO:0000313" key="15">
    <source>
        <dbReference type="Proteomes" id="UP000595278"/>
    </source>
</evidence>
<dbReference type="GO" id="GO:0000724">
    <property type="term" value="P:double-strand break repair via homologous recombination"/>
    <property type="evidence" value="ECO:0007669"/>
    <property type="project" value="UniProtKB-UniRule"/>
</dbReference>
<evidence type="ECO:0000256" key="5">
    <source>
        <dbReference type="ARBA" id="ARBA00022806"/>
    </source>
</evidence>
<dbReference type="EC" id="5.6.2.3" evidence="11"/>
<evidence type="ECO:0000256" key="11">
    <source>
        <dbReference type="HAMAP-Rule" id="MF_01487"/>
    </source>
</evidence>
<dbReference type="GO" id="GO:0005524">
    <property type="term" value="F:ATP binding"/>
    <property type="evidence" value="ECO:0007669"/>
    <property type="project" value="UniProtKB-UniRule"/>
</dbReference>
<keyword evidence="9 11" id="KW-0234">DNA repair</keyword>
<comment type="miscellaneous">
    <text evidence="11">In the RecBCD complex, RecB has a slow 3'-5' helicase, an exonuclease activity and loads RecA onto ssDNA, RecD has a fast 5'-3' helicase activity, while RecC stimulates the ATPase and processivity of the RecB helicase and contributes to recognition of the Chi site.</text>
</comment>
<dbReference type="AlphaFoldDB" id="A0A974NGH3"/>
<dbReference type="InterPro" id="IPR049550">
    <property type="entry name" value="RecD_N"/>
</dbReference>
<dbReference type="InterPro" id="IPR006344">
    <property type="entry name" value="RecD"/>
</dbReference>
<keyword evidence="15" id="KW-1185">Reference proteome</keyword>
<dbReference type="CDD" id="cd17933">
    <property type="entry name" value="DEXSc_RecD-like"/>
    <property type="match status" value="1"/>
</dbReference>
<feature type="domain" description="UvrD-like helicase C-terminal" evidence="12">
    <location>
        <begin position="607"/>
        <end position="654"/>
    </location>
</feature>
<dbReference type="Gene3D" id="1.10.10.1020">
    <property type="entry name" value="RecBCD complex, subunit RecD, N-terminal domain"/>
    <property type="match status" value="1"/>
</dbReference>
<comment type="subunit">
    <text evidence="11">Heterotrimer of RecB, RecC and RecD. All subunits contribute to DNA-binding.</text>
</comment>
<evidence type="ECO:0000256" key="3">
    <source>
        <dbReference type="ARBA" id="ARBA00022763"/>
    </source>
</evidence>
<dbReference type="NCBIfam" id="TIGR01447">
    <property type="entry name" value="recD"/>
    <property type="match status" value="1"/>
</dbReference>
<dbReference type="Proteomes" id="UP000595278">
    <property type="component" value="Chromosome"/>
</dbReference>
<dbReference type="GO" id="GO:0008854">
    <property type="term" value="F:exodeoxyribonuclease V activity"/>
    <property type="evidence" value="ECO:0007669"/>
    <property type="project" value="InterPro"/>
</dbReference>
<comment type="function">
    <text evidence="11">A helicase/nuclease that prepares dsDNA breaks (DSB) for recombinational DNA repair. Binds to DSBs and unwinds DNA via a highly rapid and processive ATP-dependent bidirectional helicase activity. Unwinds dsDNA until it encounters a Chi (crossover hotspot instigator) sequence from the 3' direction. Cuts ssDNA a few nucleotides 3' to the Chi site. The properties and activities of the enzyme are changed at Chi. The Chi-altered holoenzyme produces a long 3'-ssDNA overhang and facilitates RecA-binding to the ssDNA for homologous DNA recombination and repair. Holoenzyme degrades any linearized DNA that is unable to undergo homologous recombination. In the holoenzyme this subunit has ssDNA-dependent ATPase and 5'-3' helicase activity. When added to pre-assembled RecBC greatly stimulates nuclease activity and augments holoenzyme processivity. Negatively regulates the RecA-loading ability of RecBCD.</text>
</comment>
<organism evidence="14 15">
    <name type="scientific">Entomomonas asaccharolytica</name>
    <dbReference type="NCBI Taxonomy" id="2785331"/>
    <lineage>
        <taxon>Bacteria</taxon>
        <taxon>Pseudomonadati</taxon>
        <taxon>Pseudomonadota</taxon>
        <taxon>Gammaproteobacteria</taxon>
        <taxon>Pseudomonadales</taxon>
        <taxon>Pseudomonadaceae</taxon>
        <taxon>Entomomonas</taxon>
    </lineage>
</organism>
<dbReference type="InterPro" id="IPR027417">
    <property type="entry name" value="P-loop_NTPase"/>
</dbReference>
<evidence type="ECO:0000256" key="2">
    <source>
        <dbReference type="ARBA" id="ARBA00022741"/>
    </source>
</evidence>
<dbReference type="PANTHER" id="PTHR43788:SF6">
    <property type="entry name" value="DNA HELICASE B"/>
    <property type="match status" value="1"/>
</dbReference>
<dbReference type="PANTHER" id="PTHR43788">
    <property type="entry name" value="DNA2/NAM7 HELICASE FAMILY MEMBER"/>
    <property type="match status" value="1"/>
</dbReference>
<keyword evidence="4 11" id="KW-0378">Hydrolase</keyword>
<evidence type="ECO:0000256" key="1">
    <source>
        <dbReference type="ARBA" id="ARBA00022722"/>
    </source>
</evidence>
<dbReference type="InterPro" id="IPR041851">
    <property type="entry name" value="RecD_N_sf"/>
</dbReference>
<feature type="binding site" evidence="11">
    <location>
        <begin position="212"/>
        <end position="219"/>
    </location>
    <ligand>
        <name>ATP</name>
        <dbReference type="ChEBI" id="CHEBI:30616"/>
    </ligand>
</feature>
<evidence type="ECO:0000256" key="8">
    <source>
        <dbReference type="ARBA" id="ARBA00023125"/>
    </source>
</evidence>
<dbReference type="GO" id="GO:0043139">
    <property type="term" value="F:5'-3' DNA helicase activity"/>
    <property type="evidence" value="ECO:0007669"/>
    <property type="project" value="UniProtKB-UniRule"/>
</dbReference>
<dbReference type="SUPFAM" id="SSF52540">
    <property type="entry name" value="P-loop containing nucleoside triphosphate hydrolases"/>
    <property type="match status" value="2"/>
</dbReference>
<dbReference type="EMBL" id="CP067393">
    <property type="protein sequence ID" value="QQP86185.1"/>
    <property type="molecule type" value="Genomic_DNA"/>
</dbReference>
<dbReference type="KEGG" id="eaz:JHT90_02760"/>
<dbReference type="Gene3D" id="3.40.50.300">
    <property type="entry name" value="P-loop containing nucleotide triphosphate hydrolases"/>
    <property type="match status" value="3"/>
</dbReference>
<comment type="similarity">
    <text evidence="11">Belongs to the RecD family.</text>
</comment>
<dbReference type="HAMAP" id="MF_01487">
    <property type="entry name" value="RecD"/>
    <property type="match status" value="1"/>
</dbReference>
<evidence type="ECO:0000256" key="9">
    <source>
        <dbReference type="ARBA" id="ARBA00023204"/>
    </source>
</evidence>
<evidence type="ECO:0000256" key="6">
    <source>
        <dbReference type="ARBA" id="ARBA00022839"/>
    </source>
</evidence>
<reference evidence="14 15" key="1">
    <citation type="submission" date="2021-01" db="EMBL/GenBank/DDBJ databases">
        <title>Entomomonas sp. F2A isolated from a house cricket (Acheta domesticus).</title>
        <authorList>
            <person name="Spergser J."/>
            <person name="Busse H.-J."/>
        </authorList>
    </citation>
    <scope>NUCLEOTIDE SEQUENCE [LARGE SCALE GENOMIC DNA]</scope>
    <source>
        <strain evidence="14 15">F2A</strain>
    </source>
</reference>
<evidence type="ECO:0000313" key="14">
    <source>
        <dbReference type="EMBL" id="QQP86185.1"/>
    </source>
</evidence>
<evidence type="ECO:0000259" key="13">
    <source>
        <dbReference type="Pfam" id="PF21185"/>
    </source>
</evidence>
<name>A0A974NGH3_9GAMM</name>
<dbReference type="Pfam" id="PF13538">
    <property type="entry name" value="UvrD_C_2"/>
    <property type="match status" value="1"/>
</dbReference>
<evidence type="ECO:0000256" key="7">
    <source>
        <dbReference type="ARBA" id="ARBA00022840"/>
    </source>
</evidence>
<dbReference type="GO" id="GO:0003677">
    <property type="term" value="F:DNA binding"/>
    <property type="evidence" value="ECO:0007669"/>
    <property type="project" value="UniProtKB-UniRule"/>
</dbReference>
<dbReference type="GO" id="GO:0009338">
    <property type="term" value="C:exodeoxyribonuclease V complex"/>
    <property type="evidence" value="ECO:0007669"/>
    <property type="project" value="InterPro"/>
</dbReference>